<dbReference type="RefSeq" id="WP_100043048.1">
    <property type="nucleotide sequence ID" value="NZ_LT630003.1"/>
</dbReference>
<proteinExistence type="predicted"/>
<dbReference type="SUPFAM" id="SSF53335">
    <property type="entry name" value="S-adenosyl-L-methionine-dependent methyltransferases"/>
    <property type="match status" value="1"/>
</dbReference>
<feature type="domain" description="N(4)-bis(aminopropyl)spermidine synthase C-terminal" evidence="1">
    <location>
        <begin position="109"/>
        <end position="312"/>
    </location>
</feature>
<dbReference type="InterPro" id="IPR029063">
    <property type="entry name" value="SAM-dependent_MTases_sf"/>
</dbReference>
<dbReference type="InterPro" id="IPR002723">
    <property type="entry name" value="BpsA_C"/>
</dbReference>
<reference evidence="2 3" key="1">
    <citation type="submission" date="2016-10" db="EMBL/GenBank/DDBJ databases">
        <authorList>
            <person name="Varghese N."/>
            <person name="Submissions S."/>
        </authorList>
    </citation>
    <scope>NUCLEOTIDE SEQUENCE [LARGE SCALE GENOMIC DNA]</scope>
    <source>
        <strain evidence="2 3">ATCC 19403</strain>
    </source>
</reference>
<dbReference type="InterPro" id="IPR036388">
    <property type="entry name" value="WH-like_DNA-bd_sf"/>
</dbReference>
<name>A0ABY1CE50_9FIRM</name>
<accession>A0ABY1CE50</accession>
<evidence type="ECO:0000313" key="3">
    <source>
        <dbReference type="Proteomes" id="UP000198970"/>
    </source>
</evidence>
<dbReference type="PANTHER" id="PTHR23290">
    <property type="entry name" value="RRNA N6-ADENOSINE-METHYLTRANSFERASE METTL5"/>
    <property type="match status" value="1"/>
</dbReference>
<gene>
    <name evidence="2" type="ORF">SAMN02745906_3522</name>
</gene>
<dbReference type="Pfam" id="PF01861">
    <property type="entry name" value="BpsA_C"/>
    <property type="match status" value="1"/>
</dbReference>
<dbReference type="PANTHER" id="PTHR23290:SF0">
    <property type="entry name" value="RRNA N6-ADENOSINE-METHYLTRANSFERASE METTL5"/>
    <property type="match status" value="1"/>
</dbReference>
<dbReference type="InterPro" id="IPR051720">
    <property type="entry name" value="rRNA_MeTrfase/Polyamine_Synth"/>
</dbReference>
<keyword evidence="3" id="KW-1185">Reference proteome</keyword>
<sequence length="389" mass="44673">MINYIEEVNKNVNIEEGKKTLENILITIYLKGGISTKELARNSLLPIPLVAAIKKEFIKKGLVIQDRGTRLTIKGRHFIEEGLGFKKINSDLYMRLLMEPWKEHREIIEIKEELQEVFDNRPKVDVTIDQSKSSIDTSLKRAILSLKNHDLVGKRILCLGDDDLVSIALGFLLKKLFNNTTQHTTKITVMDIDKRIIDYISNIAIKESLSIKCEYIDLRTPLADNFKNQFDCFFTDPPYTFEGMNLFLSRGIEALRRCSGLTIYFSYAHKFPDFQLTMQRYFLSMGLLVSEIIARFNTYEGASIIGNTGQMIVLKTTSLTNALIKAPYKGVLYTGELKETVRSYRCKQCGEIIKVGRSEKLDNIEMLKSKGCYKCNSQVFELIQRENRN</sequence>
<dbReference type="EMBL" id="LT630003">
    <property type="protein sequence ID" value="SET97013.1"/>
    <property type="molecule type" value="Genomic_DNA"/>
</dbReference>
<protein>
    <recommendedName>
        <fullName evidence="1">N(4)-bis(aminopropyl)spermidine synthase C-terminal domain-containing protein</fullName>
    </recommendedName>
</protein>
<dbReference type="Gene3D" id="3.40.50.150">
    <property type="entry name" value="Vaccinia Virus protein VP39"/>
    <property type="match status" value="1"/>
</dbReference>
<evidence type="ECO:0000313" key="2">
    <source>
        <dbReference type="EMBL" id="SET97013.1"/>
    </source>
</evidence>
<dbReference type="Proteomes" id="UP000198970">
    <property type="component" value="Chromosome I"/>
</dbReference>
<organism evidence="2 3">
    <name type="scientific">Lacrimispora sphenoides JCM 1415</name>
    <dbReference type="NCBI Taxonomy" id="1297793"/>
    <lineage>
        <taxon>Bacteria</taxon>
        <taxon>Bacillati</taxon>
        <taxon>Bacillota</taxon>
        <taxon>Clostridia</taxon>
        <taxon>Lachnospirales</taxon>
        <taxon>Lachnospiraceae</taxon>
        <taxon>Lacrimispora</taxon>
    </lineage>
</organism>
<dbReference type="Gene3D" id="1.10.10.10">
    <property type="entry name" value="Winged helix-like DNA-binding domain superfamily/Winged helix DNA-binding domain"/>
    <property type="match status" value="1"/>
</dbReference>
<evidence type="ECO:0000259" key="1">
    <source>
        <dbReference type="Pfam" id="PF01861"/>
    </source>
</evidence>